<dbReference type="AlphaFoldDB" id="T1JC74"/>
<feature type="compositionally biased region" description="Basic and acidic residues" evidence="6">
    <location>
        <begin position="351"/>
        <end position="361"/>
    </location>
</feature>
<evidence type="ECO:0000256" key="7">
    <source>
        <dbReference type="SAM" id="Phobius"/>
    </source>
</evidence>
<feature type="region of interest" description="Disordered" evidence="6">
    <location>
        <begin position="343"/>
        <end position="432"/>
    </location>
</feature>
<feature type="transmembrane region" description="Helical" evidence="7">
    <location>
        <begin position="248"/>
        <end position="265"/>
    </location>
</feature>
<feature type="transmembrane region" description="Helical" evidence="7">
    <location>
        <begin position="69"/>
        <end position="89"/>
    </location>
</feature>
<evidence type="ECO:0000256" key="3">
    <source>
        <dbReference type="ARBA" id="ARBA00022989"/>
    </source>
</evidence>
<accession>T1JC74</accession>
<organism evidence="9 10">
    <name type="scientific">Strigamia maritima</name>
    <name type="common">European centipede</name>
    <name type="synonym">Geophilus maritimus</name>
    <dbReference type="NCBI Taxonomy" id="126957"/>
    <lineage>
        <taxon>Eukaryota</taxon>
        <taxon>Metazoa</taxon>
        <taxon>Ecdysozoa</taxon>
        <taxon>Arthropoda</taxon>
        <taxon>Myriapoda</taxon>
        <taxon>Chilopoda</taxon>
        <taxon>Pleurostigmophora</taxon>
        <taxon>Geophilomorpha</taxon>
        <taxon>Linotaeniidae</taxon>
        <taxon>Strigamia</taxon>
    </lineage>
</organism>
<keyword evidence="3 7" id="KW-1133">Transmembrane helix</keyword>
<dbReference type="Pfam" id="PF00003">
    <property type="entry name" value="7tm_3"/>
    <property type="match status" value="1"/>
</dbReference>
<evidence type="ECO:0000313" key="9">
    <source>
        <dbReference type="EnsemblMetazoa" id="SMAR011383-PA"/>
    </source>
</evidence>
<keyword evidence="10" id="KW-1185">Reference proteome</keyword>
<sequence>MDTQLTTPIYWPQPGARPPRPRYVPLRFRSDGWVIALTVLTTLGVLLTVALWIYLVYRIVKSRSRIRTIWPGQVLLLGILATYVLLYAFLPRQTPSSCGVIRFGVGCAYAVIFATLLLKLLVTIARHKGVFLPVTVEILLLILAIGVQVAISANWLIVQPPIEKMLIYRNGNTACNIGLYSWLHSLGYVMLLIVVGLVTSVAARKIKDNHREPVFIGLAFGFSAPLWLVWILVCALMPNEPNIDEKCLAFGLLANATLVLFAMFIPKVRQLSAIGAVGLYREDRPIPKTMTEMSVQKIYYPVYPENGTRPSQLDVGRYMRHLYGSTQSVQSTDHSPTNLHLPRFHPYHSPFPDDKPDHKTPDLTTFNPNPNHRPVPPLPSEDGSTTASYRVAESLPDTDSDLEMAERDFTRRSRPQPNDMPTYAQVSKHMEY</sequence>
<name>T1JC74_STRMM</name>
<dbReference type="GO" id="GO:0004930">
    <property type="term" value="F:G protein-coupled receptor activity"/>
    <property type="evidence" value="ECO:0007669"/>
    <property type="project" value="InterPro"/>
</dbReference>
<protein>
    <recommendedName>
        <fullName evidence="8">G-protein coupled receptors family 3 profile domain-containing protein</fullName>
    </recommendedName>
</protein>
<reference evidence="9" key="2">
    <citation type="submission" date="2015-02" db="UniProtKB">
        <authorList>
            <consortium name="EnsemblMetazoa"/>
        </authorList>
    </citation>
    <scope>IDENTIFICATION</scope>
</reference>
<dbReference type="InterPro" id="IPR017978">
    <property type="entry name" value="GPCR_3_C"/>
</dbReference>
<reference evidence="10" key="1">
    <citation type="submission" date="2011-05" db="EMBL/GenBank/DDBJ databases">
        <authorList>
            <person name="Richards S.R."/>
            <person name="Qu J."/>
            <person name="Jiang H."/>
            <person name="Jhangiani S.N."/>
            <person name="Agravi P."/>
            <person name="Goodspeed R."/>
            <person name="Gross S."/>
            <person name="Mandapat C."/>
            <person name="Jackson L."/>
            <person name="Mathew T."/>
            <person name="Pu L."/>
            <person name="Thornton R."/>
            <person name="Saada N."/>
            <person name="Wilczek-Boney K.B."/>
            <person name="Lee S."/>
            <person name="Kovar C."/>
            <person name="Wu Y."/>
            <person name="Scherer S.E."/>
            <person name="Worley K.C."/>
            <person name="Muzny D.M."/>
            <person name="Gibbs R."/>
        </authorList>
    </citation>
    <scope>NUCLEOTIDE SEQUENCE</scope>
    <source>
        <strain evidence="10">Brora</strain>
    </source>
</reference>
<evidence type="ECO:0000313" key="10">
    <source>
        <dbReference type="Proteomes" id="UP000014500"/>
    </source>
</evidence>
<dbReference type="eggNOG" id="KOG1056">
    <property type="taxonomic scope" value="Eukaryota"/>
</dbReference>
<keyword evidence="5" id="KW-0325">Glycoprotein</keyword>
<feature type="transmembrane region" description="Helical" evidence="7">
    <location>
        <begin position="33"/>
        <end position="57"/>
    </location>
</feature>
<evidence type="ECO:0000256" key="6">
    <source>
        <dbReference type="SAM" id="MobiDB-lite"/>
    </source>
</evidence>
<dbReference type="InterPro" id="IPR050726">
    <property type="entry name" value="mGluR"/>
</dbReference>
<dbReference type="Proteomes" id="UP000014500">
    <property type="component" value="Unassembled WGS sequence"/>
</dbReference>
<dbReference type="STRING" id="126957.T1JC74"/>
<dbReference type="EnsemblMetazoa" id="SMAR011383-RA">
    <property type="protein sequence ID" value="SMAR011383-PA"/>
    <property type="gene ID" value="SMAR011383"/>
</dbReference>
<dbReference type="CDD" id="cd13953">
    <property type="entry name" value="7tm_classC_mGluR-like"/>
    <property type="match status" value="1"/>
</dbReference>
<feature type="transmembrane region" description="Helical" evidence="7">
    <location>
        <begin position="134"/>
        <end position="157"/>
    </location>
</feature>
<keyword evidence="2 7" id="KW-0812">Transmembrane</keyword>
<evidence type="ECO:0000256" key="2">
    <source>
        <dbReference type="ARBA" id="ARBA00022692"/>
    </source>
</evidence>
<evidence type="ECO:0000256" key="1">
    <source>
        <dbReference type="ARBA" id="ARBA00004141"/>
    </source>
</evidence>
<proteinExistence type="predicted"/>
<keyword evidence="4 7" id="KW-0472">Membrane</keyword>
<dbReference type="HOGENOM" id="CLU_635113_0_0_1"/>
<comment type="subcellular location">
    <subcellularLocation>
        <location evidence="1">Membrane</location>
        <topology evidence="1">Multi-pass membrane protein</topology>
    </subcellularLocation>
</comment>
<dbReference type="PANTHER" id="PTHR24060">
    <property type="entry name" value="METABOTROPIC GLUTAMATE RECEPTOR"/>
    <property type="match status" value="1"/>
</dbReference>
<feature type="transmembrane region" description="Helical" evidence="7">
    <location>
        <begin position="177"/>
        <end position="202"/>
    </location>
</feature>
<feature type="domain" description="G-protein coupled receptors family 3 profile" evidence="8">
    <location>
        <begin position="33"/>
        <end position="271"/>
    </location>
</feature>
<dbReference type="PROSITE" id="PS50259">
    <property type="entry name" value="G_PROTEIN_RECEP_F3_4"/>
    <property type="match status" value="1"/>
</dbReference>
<dbReference type="PhylomeDB" id="T1JC74"/>
<dbReference type="GO" id="GO:0016020">
    <property type="term" value="C:membrane"/>
    <property type="evidence" value="ECO:0007669"/>
    <property type="project" value="UniProtKB-SubCell"/>
</dbReference>
<feature type="transmembrane region" description="Helical" evidence="7">
    <location>
        <begin position="214"/>
        <end position="236"/>
    </location>
</feature>
<dbReference type="EMBL" id="JH432062">
    <property type="status" value="NOT_ANNOTATED_CDS"/>
    <property type="molecule type" value="Genomic_DNA"/>
</dbReference>
<evidence type="ECO:0000256" key="4">
    <source>
        <dbReference type="ARBA" id="ARBA00023136"/>
    </source>
</evidence>
<evidence type="ECO:0000259" key="8">
    <source>
        <dbReference type="PROSITE" id="PS50259"/>
    </source>
</evidence>
<evidence type="ECO:0000256" key="5">
    <source>
        <dbReference type="ARBA" id="ARBA00023180"/>
    </source>
</evidence>
<feature type="transmembrane region" description="Helical" evidence="7">
    <location>
        <begin position="101"/>
        <end position="122"/>
    </location>
</feature>